<dbReference type="Proteomes" id="UP000243876">
    <property type="component" value="Unassembled WGS sequence"/>
</dbReference>
<evidence type="ECO:0000313" key="5">
    <source>
        <dbReference type="Proteomes" id="UP000243876"/>
    </source>
</evidence>
<name>A0A0D6EN71_SPOSA</name>
<proteinExistence type="inferred from homology"/>
<protein>
    <submittedName>
        <fullName evidence="4">SPOSA6832_03246-mRNA-1:cds</fullName>
    </submittedName>
</protein>
<feature type="region of interest" description="Disordered" evidence="2">
    <location>
        <begin position="354"/>
        <end position="400"/>
    </location>
</feature>
<evidence type="ECO:0000313" key="4">
    <source>
        <dbReference type="EMBL" id="CEQ41502.1"/>
    </source>
</evidence>
<dbReference type="InterPro" id="IPR044855">
    <property type="entry name" value="CoA-Trfase_III_dom3_sf"/>
</dbReference>
<keyword evidence="3" id="KW-0732">Signal</keyword>
<gene>
    <name evidence="4" type="primary">SPOSA6832_03246</name>
</gene>
<evidence type="ECO:0000256" key="3">
    <source>
        <dbReference type="SAM" id="SignalP"/>
    </source>
</evidence>
<dbReference type="OrthoDB" id="16747at2759"/>
<feature type="non-terminal residue" evidence="4">
    <location>
        <position position="1"/>
    </location>
</feature>
<dbReference type="InterPro" id="IPR003673">
    <property type="entry name" value="CoA-Trfase_fam_III"/>
</dbReference>
<dbReference type="Gene3D" id="3.40.50.10540">
    <property type="entry name" value="Crotonobetainyl-coa:carnitine coa-transferase, domain 1"/>
    <property type="match status" value="1"/>
</dbReference>
<comment type="similarity">
    <text evidence="1">Belongs to the CoA-transferase III family.</text>
</comment>
<accession>A0A0D6EN71</accession>
<organism evidence="4 5">
    <name type="scientific">Sporidiobolus salmonicolor</name>
    <name type="common">Yeast-like fungus</name>
    <name type="synonym">Sporobolomyces salmonicolor</name>
    <dbReference type="NCBI Taxonomy" id="5005"/>
    <lineage>
        <taxon>Eukaryota</taxon>
        <taxon>Fungi</taxon>
        <taxon>Dikarya</taxon>
        <taxon>Basidiomycota</taxon>
        <taxon>Pucciniomycotina</taxon>
        <taxon>Microbotryomycetes</taxon>
        <taxon>Sporidiobolales</taxon>
        <taxon>Sporidiobolaceae</taxon>
        <taxon>Sporobolomyces</taxon>
    </lineage>
</organism>
<dbReference type="SUPFAM" id="SSF89796">
    <property type="entry name" value="CoA-transferase family III (CaiB/BaiF)"/>
    <property type="match status" value="1"/>
</dbReference>
<dbReference type="InterPro" id="IPR023606">
    <property type="entry name" value="CoA-Trfase_III_dom_1_sf"/>
</dbReference>
<dbReference type="PANTHER" id="PTHR48228:SF5">
    <property type="entry name" value="ALPHA-METHYLACYL-COA RACEMASE"/>
    <property type="match status" value="1"/>
</dbReference>
<reference evidence="5" key="1">
    <citation type="submission" date="2015-02" db="EMBL/GenBank/DDBJ databases">
        <authorList>
            <person name="Gon?alves P."/>
        </authorList>
    </citation>
    <scope>NUCLEOTIDE SEQUENCE [LARGE SCALE GENOMIC DNA]</scope>
</reference>
<feature type="compositionally biased region" description="Low complexity" evidence="2">
    <location>
        <begin position="381"/>
        <end position="394"/>
    </location>
</feature>
<dbReference type="AlphaFoldDB" id="A0A0D6EN71"/>
<dbReference type="InterPro" id="IPR050509">
    <property type="entry name" value="CoA-transferase_III"/>
</dbReference>
<dbReference type="GO" id="GO:0003824">
    <property type="term" value="F:catalytic activity"/>
    <property type="evidence" value="ECO:0007669"/>
    <property type="project" value="InterPro"/>
</dbReference>
<dbReference type="PANTHER" id="PTHR48228">
    <property type="entry name" value="SUCCINYL-COA--D-CITRAMALATE COA-TRANSFERASE"/>
    <property type="match status" value="1"/>
</dbReference>
<dbReference type="Gene3D" id="3.30.1540.10">
    <property type="entry name" value="formyl-coa transferase, domain 3"/>
    <property type="match status" value="1"/>
</dbReference>
<dbReference type="EMBL" id="CENE01000015">
    <property type="protein sequence ID" value="CEQ41502.1"/>
    <property type="molecule type" value="Genomic_DNA"/>
</dbReference>
<sequence>MASDILLPLAGVRVLEVLLPLLSLEVRLFAECLTSVFDLTPPFQWCWPTSARTSGKRSIAVSLKSPDGITLLRKLLSPPAPTAPAPSWRADVLIDPFRPGVLERLGLAPAELLLANPRLIIARLTGFRRRGPYANMAGHDINYVALSGVLPLLGRKGDKPYFPANLLADFAGGGMMAVLGIMAALLERARSGKGQVVEIDMVRSLYSPVISVCPVKRLVSLQVTGTRYVSSFPLVMSRPDLNLPLWNEARGENYLDGGAPWYEVYETKDGAYMSVGALENHFYRTFLETLLSSLPGDLVPSPAPSPADQLDRTTWPALSTFLAAAFRSKTRQEWTDLFLGTESCCVPVLSQHEVDSEGRGPGEPGVALSERAQASGGGGIPAAAPRLTRTPAAASGAARGEVFLEPGRDTRDVLREAGELADEVERLAKAGVVSFGEGTAKL</sequence>
<feature type="chain" id="PRO_5002303425" evidence="3">
    <location>
        <begin position="31"/>
        <end position="442"/>
    </location>
</feature>
<feature type="signal peptide" evidence="3">
    <location>
        <begin position="1"/>
        <end position="30"/>
    </location>
</feature>
<evidence type="ECO:0000256" key="2">
    <source>
        <dbReference type="SAM" id="MobiDB-lite"/>
    </source>
</evidence>
<keyword evidence="5" id="KW-1185">Reference proteome</keyword>
<evidence type="ECO:0000256" key="1">
    <source>
        <dbReference type="ARBA" id="ARBA00008383"/>
    </source>
</evidence>
<dbReference type="Pfam" id="PF02515">
    <property type="entry name" value="CoA_transf_3"/>
    <property type="match status" value="1"/>
</dbReference>